<sequence>MSNPLFPGNAVWREHSQWTKMFTTPVSIENSSQLFTNFGSKNETSNHETDFNSIIDSISEKLAIDVFHAIRSEIIPIPNRSSHTACGDRKPNRPVTGNQPVRIIKTNHAAIPKGRVTQFRTNIDKAVSKSRLTNI</sequence>
<dbReference type="EMBL" id="JAPFFF010000017">
    <property type="protein sequence ID" value="KAK8864062.1"/>
    <property type="molecule type" value="Genomic_DNA"/>
</dbReference>
<proteinExistence type="predicted"/>
<organism evidence="1 2">
    <name type="scientific">Tritrichomonas musculus</name>
    <dbReference type="NCBI Taxonomy" id="1915356"/>
    <lineage>
        <taxon>Eukaryota</taxon>
        <taxon>Metamonada</taxon>
        <taxon>Parabasalia</taxon>
        <taxon>Tritrichomonadida</taxon>
        <taxon>Tritrichomonadidae</taxon>
        <taxon>Tritrichomonas</taxon>
    </lineage>
</organism>
<name>A0ABR2IK44_9EUKA</name>
<evidence type="ECO:0000313" key="2">
    <source>
        <dbReference type="Proteomes" id="UP001470230"/>
    </source>
</evidence>
<dbReference type="Proteomes" id="UP001470230">
    <property type="component" value="Unassembled WGS sequence"/>
</dbReference>
<gene>
    <name evidence="1" type="ORF">M9Y10_011757</name>
</gene>
<protein>
    <submittedName>
        <fullName evidence="1">Uncharacterized protein</fullName>
    </submittedName>
</protein>
<reference evidence="1 2" key="1">
    <citation type="submission" date="2024-04" db="EMBL/GenBank/DDBJ databases">
        <title>Tritrichomonas musculus Genome.</title>
        <authorList>
            <person name="Alves-Ferreira E."/>
            <person name="Grigg M."/>
            <person name="Lorenzi H."/>
            <person name="Galac M."/>
        </authorList>
    </citation>
    <scope>NUCLEOTIDE SEQUENCE [LARGE SCALE GENOMIC DNA]</scope>
    <source>
        <strain evidence="1 2">EAF2021</strain>
    </source>
</reference>
<evidence type="ECO:0000313" key="1">
    <source>
        <dbReference type="EMBL" id="KAK8864062.1"/>
    </source>
</evidence>
<comment type="caution">
    <text evidence="1">The sequence shown here is derived from an EMBL/GenBank/DDBJ whole genome shotgun (WGS) entry which is preliminary data.</text>
</comment>
<accession>A0ABR2IK44</accession>
<keyword evidence="2" id="KW-1185">Reference proteome</keyword>